<dbReference type="SUPFAM" id="SSF53067">
    <property type="entry name" value="Actin-like ATPase domain"/>
    <property type="match status" value="2"/>
</dbReference>
<gene>
    <name evidence="2" type="primary">tsaB</name>
    <name evidence="2" type="ORF">J3A84_11915</name>
</gene>
<dbReference type="RefSeq" id="WP_207600261.1">
    <property type="nucleotide sequence ID" value="NZ_JAFNJU010000009.1"/>
</dbReference>
<dbReference type="CDD" id="cd24032">
    <property type="entry name" value="ASKHA_NBD_TsaB"/>
    <property type="match status" value="1"/>
</dbReference>
<dbReference type="Pfam" id="PF00814">
    <property type="entry name" value="TsaD"/>
    <property type="match status" value="1"/>
</dbReference>
<dbReference type="EMBL" id="JAFNJU010000009">
    <property type="protein sequence ID" value="MBO1265736.1"/>
    <property type="molecule type" value="Genomic_DNA"/>
</dbReference>
<dbReference type="NCBIfam" id="TIGR03725">
    <property type="entry name" value="T6A_YeaZ"/>
    <property type="match status" value="1"/>
</dbReference>
<dbReference type="InterPro" id="IPR022496">
    <property type="entry name" value="T6A_TsaB"/>
</dbReference>
<keyword evidence="3" id="KW-1185">Reference proteome</keyword>
<dbReference type="PANTHER" id="PTHR11735:SF11">
    <property type="entry name" value="TRNA THREONYLCARBAMOYLADENOSINE BIOSYNTHESIS PROTEIN TSAB"/>
    <property type="match status" value="1"/>
</dbReference>
<dbReference type="PANTHER" id="PTHR11735">
    <property type="entry name" value="TRNA N6-ADENOSINE THREONYLCARBAMOYLTRANSFERASE"/>
    <property type="match status" value="1"/>
</dbReference>
<evidence type="ECO:0000259" key="1">
    <source>
        <dbReference type="Pfam" id="PF00814"/>
    </source>
</evidence>
<protein>
    <submittedName>
        <fullName evidence="2">tRNA (Adenosine(37)-N6)-threonylcarbamoyltransferase complex dimerization subunit type 1 TsaB</fullName>
    </submittedName>
</protein>
<dbReference type="GO" id="GO:0002949">
    <property type="term" value="P:tRNA threonylcarbamoyladenosine modification"/>
    <property type="evidence" value="ECO:0007669"/>
    <property type="project" value="InterPro"/>
</dbReference>
<dbReference type="InterPro" id="IPR000905">
    <property type="entry name" value="Gcp-like_dom"/>
</dbReference>
<dbReference type="GO" id="GO:0005829">
    <property type="term" value="C:cytosol"/>
    <property type="evidence" value="ECO:0007669"/>
    <property type="project" value="TreeGrafter"/>
</dbReference>
<evidence type="ECO:0000313" key="2">
    <source>
        <dbReference type="EMBL" id="MBO1265736.1"/>
    </source>
</evidence>
<dbReference type="Gene3D" id="3.30.420.40">
    <property type="match status" value="2"/>
</dbReference>
<dbReference type="AlphaFoldDB" id="A0A939HD26"/>
<evidence type="ECO:0000313" key="3">
    <source>
        <dbReference type="Proteomes" id="UP000664218"/>
    </source>
</evidence>
<dbReference type="Proteomes" id="UP000664218">
    <property type="component" value="Unassembled WGS sequence"/>
</dbReference>
<reference evidence="2" key="1">
    <citation type="submission" date="2021-03" db="EMBL/GenBank/DDBJ databases">
        <title>Proteiniclasticum marinus sp. nov., isolated from tidal flat sediment.</title>
        <authorList>
            <person name="Namirimu T."/>
            <person name="Yang J.-A."/>
            <person name="Yang S.-H."/>
            <person name="Kim Y.-J."/>
            <person name="Kwon K.K."/>
        </authorList>
    </citation>
    <scope>NUCLEOTIDE SEQUENCE</scope>
    <source>
        <strain evidence="2">SCR006</strain>
    </source>
</reference>
<feature type="domain" description="Gcp-like" evidence="1">
    <location>
        <begin position="34"/>
        <end position="226"/>
    </location>
</feature>
<proteinExistence type="predicted"/>
<sequence length="235" mass="25859">MKILSIDTSSNNCSVAVVDEKSMLGEININYNLQHSVLLMPLIEELLMRLDLKVKDLDALTLSTGPGSFTGLRIGLSAAKGLALGADLPIYASDALSILAYGVYGFSGILVPMVDALRGGFYTGLYTFQNGKLTAIMEPSILSLEEVKKKLENEERDILILGDIVDKIGEEELKFKENVSIAHASLNIPKASNIPYLLWDRIQSGDSDDIHSLVPVYMRKSQAEYEYEKKIGMLK</sequence>
<dbReference type="InterPro" id="IPR043129">
    <property type="entry name" value="ATPase_NBD"/>
</dbReference>
<comment type="caution">
    <text evidence="2">The sequence shown here is derived from an EMBL/GenBank/DDBJ whole genome shotgun (WGS) entry which is preliminary data.</text>
</comment>
<accession>A0A939HD26</accession>
<name>A0A939HD26_9CLOT</name>
<organism evidence="2 3">
    <name type="scientific">Proteiniclasticum aestuarii</name>
    <dbReference type="NCBI Taxonomy" id="2817862"/>
    <lineage>
        <taxon>Bacteria</taxon>
        <taxon>Bacillati</taxon>
        <taxon>Bacillota</taxon>
        <taxon>Clostridia</taxon>
        <taxon>Eubacteriales</taxon>
        <taxon>Clostridiaceae</taxon>
        <taxon>Proteiniclasticum</taxon>
    </lineage>
</organism>